<gene>
    <name evidence="7" type="ORF">FM996_20210</name>
</gene>
<evidence type="ECO:0000313" key="8">
    <source>
        <dbReference type="Proteomes" id="UP000316781"/>
    </source>
</evidence>
<keyword evidence="4" id="KW-0949">S-adenosyl-L-methionine</keyword>
<dbReference type="GO" id="GO:0009007">
    <property type="term" value="F:site-specific DNA-methyltransferase (adenine-specific) activity"/>
    <property type="evidence" value="ECO:0007669"/>
    <property type="project" value="UniProtKB-EC"/>
</dbReference>
<dbReference type="InterPro" id="IPR029063">
    <property type="entry name" value="SAM-dependent_MTases_sf"/>
</dbReference>
<reference evidence="7 8" key="1">
    <citation type="submission" date="2019-07" db="EMBL/GenBank/DDBJ databases">
        <title>Ln-dependent methylotrophs.</title>
        <authorList>
            <person name="Tani A."/>
        </authorList>
    </citation>
    <scope>NUCLEOTIDE SEQUENCE [LARGE SCALE GENOMIC DNA]</scope>
    <source>
        <strain evidence="7 8">SM89A</strain>
    </source>
</reference>
<dbReference type="GO" id="GO:0032259">
    <property type="term" value="P:methylation"/>
    <property type="evidence" value="ECO:0007669"/>
    <property type="project" value="UniProtKB-KW"/>
</dbReference>
<dbReference type="InterPro" id="IPR050953">
    <property type="entry name" value="N4_N6_ade-DNA_methylase"/>
</dbReference>
<name>A0A549SD76_METSR</name>
<comment type="caution">
    <text evidence="7">The sequence shown here is derived from an EMBL/GenBank/DDBJ whole genome shotgun (WGS) entry which is preliminary data.</text>
</comment>
<dbReference type="RefSeq" id="WP_142864526.1">
    <property type="nucleotide sequence ID" value="NZ_VJMF01000104.1"/>
</dbReference>
<dbReference type="PANTHER" id="PTHR33841:SF1">
    <property type="entry name" value="DNA METHYLTRANSFERASE A"/>
    <property type="match status" value="1"/>
</dbReference>
<comment type="catalytic activity">
    <reaction evidence="5">
        <text>a 2'-deoxyadenosine in DNA + S-adenosyl-L-methionine = an N(6)-methyl-2'-deoxyadenosine in DNA + S-adenosyl-L-homocysteine + H(+)</text>
        <dbReference type="Rhea" id="RHEA:15197"/>
        <dbReference type="Rhea" id="RHEA-COMP:12418"/>
        <dbReference type="Rhea" id="RHEA-COMP:12419"/>
        <dbReference type="ChEBI" id="CHEBI:15378"/>
        <dbReference type="ChEBI" id="CHEBI:57856"/>
        <dbReference type="ChEBI" id="CHEBI:59789"/>
        <dbReference type="ChEBI" id="CHEBI:90615"/>
        <dbReference type="ChEBI" id="CHEBI:90616"/>
        <dbReference type="EC" id="2.1.1.72"/>
    </reaction>
</comment>
<dbReference type="Proteomes" id="UP000316781">
    <property type="component" value="Unassembled WGS sequence"/>
</dbReference>
<dbReference type="AlphaFoldDB" id="A0A549SD76"/>
<evidence type="ECO:0000313" key="7">
    <source>
        <dbReference type="EMBL" id="TRL25157.1"/>
    </source>
</evidence>
<dbReference type="Gene3D" id="3.40.50.150">
    <property type="entry name" value="Vaccinia Virus protein VP39"/>
    <property type="match status" value="2"/>
</dbReference>
<dbReference type="GO" id="GO:0006304">
    <property type="term" value="P:DNA modification"/>
    <property type="evidence" value="ECO:0007669"/>
    <property type="project" value="InterPro"/>
</dbReference>
<dbReference type="EMBL" id="VJMF01000104">
    <property type="protein sequence ID" value="TRL25157.1"/>
    <property type="molecule type" value="Genomic_DNA"/>
</dbReference>
<dbReference type="PANTHER" id="PTHR33841">
    <property type="entry name" value="DNA METHYLTRANSFERASE YEEA-RELATED"/>
    <property type="match status" value="1"/>
</dbReference>
<sequence>MLFFGRTAFLPSDAGETFHTLALREGKKWEARVAKTLSNTIFNVFQLLADALAKSDPSRPAPITPAYLDELRHGALILLYRLLFVLYAEDRNLLPDESGPYAPYCLTKIRLEIAGRFMAGGSFPQSFVTFWPRLSSIFRAIAQGADDLGIPPYNGGLFDPATAPILSRAQLPDSVIAKVVFELSHQTEPSGSRDPKYINYRDLSVQQLGSVYERILEFGLRVGPDGAVEIDADDEARHESGSYYTPDELVGLIIERAVGPLVLERTAAFKAKAEQLASDKRAAPQRLAELAAVDPATAILSLKVCDPAMGSGHFLVSLVDWLADEVLGSMAEAAALVSFGDYVSPLAARIADIRGRILDEAKAHNWPIVEEQLDDRHVVRRMVLKRVVYGVDKNPMAVELAKVALWLHSFTVGAPLSFLDHHLRAGDSILGAFVRPTVEALKERGALFNLGQVTRVEQIASVMSEIEAITDNDITEVKVSKAKFGTVEDVTEPVAHLFSLLTAERLMGIFDAAPKREPDLRKLAGKSEKQIAKARKDHTAFERAAALQLVLEGACGDPLLIAAGKQRVAAPGMAEQLALLENAPPEQTSLFPSVNINDRRRVEADKIVDGARILEKKHGFLHWEIGFPNVWSNLLSVEPDGGFDAVIGNPPYVRQELLGDDVKRALKKSYDAFDGMADLYVYFYEQGLRLLRPGGRLSYVVTNKWLKAGYAEALRDIFVSKGWLEFVADFGHAKHFFPDADVFPSVITVRKPDAATTAPSDADICVIPREVVPKKGLTSAVAEATFPLPRAMFTKEAWVLEPKPVMELLEKIRRNGIPLVEYAGVKPYRGVLTGLNEAFLIDTAKRDELVRDDPSCADIIKPYLRGQDIDRCYAPWSGVWMIFARRGIDIDRYPAVQRHLEKYRRQLEPKPADWQPANEKDQWPGRKEGNYAWYEIQDTVDYWKLLEDSKIVYVDIAWTPSFCLDVHGRYVNNTAYFIPSGDPWLVSVLNAPIGWYYSWRRAQHGKDEALRYFNTFVESYPIPSLNSEQTEVIVDLVESIADCRRLVMDRRASIVDWLRHEFGLEKPSDTILGAERLDTTKFIDAVRGAIPRSRKLSVADIARLKQEHADTIEPARRAVNESFKFERRLSDLVNSAYGLTPEEIDLMWRTAPPRMPFTPTN</sequence>
<proteinExistence type="predicted"/>
<evidence type="ECO:0000256" key="4">
    <source>
        <dbReference type="ARBA" id="ARBA00022691"/>
    </source>
</evidence>
<dbReference type="PROSITE" id="PS00092">
    <property type="entry name" value="N6_MTASE"/>
    <property type="match status" value="1"/>
</dbReference>
<evidence type="ECO:0000256" key="3">
    <source>
        <dbReference type="ARBA" id="ARBA00022679"/>
    </source>
</evidence>
<dbReference type="SUPFAM" id="SSF53335">
    <property type="entry name" value="S-adenosyl-L-methionine-dependent methyltransferases"/>
    <property type="match status" value="1"/>
</dbReference>
<evidence type="ECO:0000259" key="6">
    <source>
        <dbReference type="Pfam" id="PF07669"/>
    </source>
</evidence>
<feature type="domain" description="Type II methyltransferase M.TaqI-like" evidence="6">
    <location>
        <begin position="388"/>
        <end position="736"/>
    </location>
</feature>
<keyword evidence="3" id="KW-0808">Transferase</keyword>
<dbReference type="InterPro" id="IPR002052">
    <property type="entry name" value="DNA_methylase_N6_adenine_CS"/>
</dbReference>
<evidence type="ECO:0000256" key="1">
    <source>
        <dbReference type="ARBA" id="ARBA00011900"/>
    </source>
</evidence>
<organism evidence="7 8">
    <name type="scientific">Methylosinus sporium</name>
    <dbReference type="NCBI Taxonomy" id="428"/>
    <lineage>
        <taxon>Bacteria</taxon>
        <taxon>Pseudomonadati</taxon>
        <taxon>Pseudomonadota</taxon>
        <taxon>Alphaproteobacteria</taxon>
        <taxon>Hyphomicrobiales</taxon>
        <taxon>Methylocystaceae</taxon>
        <taxon>Methylosinus</taxon>
    </lineage>
</organism>
<dbReference type="GO" id="GO:0003676">
    <property type="term" value="F:nucleic acid binding"/>
    <property type="evidence" value="ECO:0007669"/>
    <property type="project" value="InterPro"/>
</dbReference>
<dbReference type="PRINTS" id="PR00507">
    <property type="entry name" value="N12N6MTFRASE"/>
</dbReference>
<dbReference type="EC" id="2.1.1.72" evidence="1"/>
<dbReference type="InterPro" id="IPR011639">
    <property type="entry name" value="MethylTrfase_TaqI-like_dom"/>
</dbReference>
<evidence type="ECO:0000256" key="2">
    <source>
        <dbReference type="ARBA" id="ARBA00022603"/>
    </source>
</evidence>
<evidence type="ECO:0000256" key="5">
    <source>
        <dbReference type="ARBA" id="ARBA00047942"/>
    </source>
</evidence>
<protein>
    <recommendedName>
        <fullName evidence="1">site-specific DNA-methyltransferase (adenine-specific)</fullName>
        <ecNumber evidence="1">2.1.1.72</ecNumber>
    </recommendedName>
</protein>
<dbReference type="Pfam" id="PF07669">
    <property type="entry name" value="Eco57I"/>
    <property type="match status" value="1"/>
</dbReference>
<keyword evidence="2" id="KW-0489">Methyltransferase</keyword>
<accession>A0A549SD76</accession>